<reference evidence="2" key="1">
    <citation type="submission" date="2021-06" db="EMBL/GenBank/DDBJ databases">
        <title>Paracoccus bacterium XHP0099 sp. nov., isolated from the surface waters of the Yellow Sea.</title>
        <authorList>
            <person name="Xue H."/>
            <person name="Zhang D."/>
        </authorList>
    </citation>
    <scope>NUCLEOTIDE SEQUENCE</scope>
    <source>
        <strain evidence="2">XHP0099</strain>
    </source>
</reference>
<dbReference type="EMBL" id="JAHKNG010000011">
    <property type="protein sequence ID" value="MBU3030178.1"/>
    <property type="molecule type" value="Genomic_DNA"/>
</dbReference>
<keyword evidence="1" id="KW-0812">Transmembrane</keyword>
<keyword evidence="1" id="KW-0472">Membrane</keyword>
<evidence type="ECO:0000256" key="1">
    <source>
        <dbReference type="SAM" id="Phobius"/>
    </source>
</evidence>
<evidence type="ECO:0000313" key="2">
    <source>
        <dbReference type="EMBL" id="MBU3030178.1"/>
    </source>
</evidence>
<organism evidence="2 3">
    <name type="scientific">Paracoccus marinaquae</name>
    <dbReference type="NCBI Taxonomy" id="2841926"/>
    <lineage>
        <taxon>Bacteria</taxon>
        <taxon>Pseudomonadati</taxon>
        <taxon>Pseudomonadota</taxon>
        <taxon>Alphaproteobacteria</taxon>
        <taxon>Rhodobacterales</taxon>
        <taxon>Paracoccaceae</taxon>
        <taxon>Paracoccus</taxon>
    </lineage>
</organism>
<keyword evidence="3" id="KW-1185">Reference proteome</keyword>
<comment type="caution">
    <text evidence="2">The sequence shown here is derived from an EMBL/GenBank/DDBJ whole genome shotgun (WGS) entry which is preliminary data.</text>
</comment>
<feature type="transmembrane region" description="Helical" evidence="1">
    <location>
        <begin position="226"/>
        <end position="246"/>
    </location>
</feature>
<dbReference type="Pfam" id="PF13795">
    <property type="entry name" value="HupE_UreJ_2"/>
    <property type="match status" value="1"/>
</dbReference>
<evidence type="ECO:0000313" key="3">
    <source>
        <dbReference type="Proteomes" id="UP001166191"/>
    </source>
</evidence>
<protein>
    <submittedName>
        <fullName evidence="2">HupE/UreJ family protein</fullName>
    </submittedName>
</protein>
<feature type="transmembrane region" description="Helical" evidence="1">
    <location>
        <begin position="302"/>
        <end position="320"/>
    </location>
</feature>
<gene>
    <name evidence="2" type="ORF">KNW02_08600</name>
</gene>
<feature type="transmembrane region" description="Helical" evidence="1">
    <location>
        <begin position="168"/>
        <end position="190"/>
    </location>
</feature>
<feature type="transmembrane region" description="Helical" evidence="1">
    <location>
        <begin position="143"/>
        <end position="161"/>
    </location>
</feature>
<feature type="transmembrane region" description="Helical" evidence="1">
    <location>
        <begin position="196"/>
        <end position="214"/>
    </location>
</feature>
<proteinExistence type="predicted"/>
<keyword evidence="1" id="KW-1133">Transmembrane helix</keyword>
<dbReference type="InterPro" id="IPR032809">
    <property type="entry name" value="Put_HupE_UreJ"/>
</dbReference>
<dbReference type="Proteomes" id="UP001166191">
    <property type="component" value="Unassembled WGS sequence"/>
</dbReference>
<accession>A0ABS6AHV3</accession>
<name>A0ABS6AHV3_9RHOB</name>
<sequence length="322" mass="34938">MLVAALMPMRGSAHALDPGFLELGALGQDRWRVTWRVPDLNGKPMPILAELPEGCAGEAPALQFDGRAWSSVWIATCAKGLQGGAIRIRDLERTRTEALVRYELQPGETRVRRLTPGETGFAIPADAGVPGILQSYVSLGVSHILQGIDHLLFVFALLLLVRDRARLFWAITAFTLAHSLTLAAAALGWLSVAPPPVEAVIALSIVFLAYELALPPRRRDPLAERWPWLVSFAFGLIHGLGFAGALREIGLPEGDIPLALFAFNLGVELGQILFIGLVVLVAMALTRLYPGIRRLARQMTRAASYAIGSLAAFWVIQRLAGF</sequence>
<feature type="transmembrane region" description="Helical" evidence="1">
    <location>
        <begin position="258"/>
        <end position="281"/>
    </location>
</feature>